<name>A0ABQ8PW70_9AGAR</name>
<protein>
    <recommendedName>
        <fullName evidence="3">CCHC-type domain-containing protein</fullName>
    </recommendedName>
</protein>
<dbReference type="Proteomes" id="UP001163828">
    <property type="component" value="Unassembled WGS sequence"/>
</dbReference>
<evidence type="ECO:0000313" key="4">
    <source>
        <dbReference type="EMBL" id="KAJ3990673.1"/>
    </source>
</evidence>
<keyword evidence="2" id="KW-0862">Zinc</keyword>
<dbReference type="PROSITE" id="PS50158">
    <property type="entry name" value="ZF_CCHC"/>
    <property type="match status" value="1"/>
</dbReference>
<accession>A0ABQ8PW70</accession>
<organism evidence="4 5">
    <name type="scientific">Lentinula boryana</name>
    <dbReference type="NCBI Taxonomy" id="40481"/>
    <lineage>
        <taxon>Eukaryota</taxon>
        <taxon>Fungi</taxon>
        <taxon>Dikarya</taxon>
        <taxon>Basidiomycota</taxon>
        <taxon>Agaricomycotina</taxon>
        <taxon>Agaricomycetes</taxon>
        <taxon>Agaricomycetidae</taxon>
        <taxon>Agaricales</taxon>
        <taxon>Marasmiineae</taxon>
        <taxon>Omphalotaceae</taxon>
        <taxon>Lentinula</taxon>
    </lineage>
</organism>
<proteinExistence type="predicted"/>
<comment type="caution">
    <text evidence="4">The sequence shown here is derived from an EMBL/GenBank/DDBJ whole genome shotgun (WGS) entry which is preliminary data.</text>
</comment>
<reference evidence="4" key="1">
    <citation type="submission" date="2022-08" db="EMBL/GenBank/DDBJ databases">
        <authorList>
            <consortium name="DOE Joint Genome Institute"/>
            <person name="Min B."/>
            <person name="Riley R."/>
            <person name="Sierra-Patev S."/>
            <person name="Naranjo-Ortiz M."/>
            <person name="Looney B."/>
            <person name="Konkel Z."/>
            <person name="Slot J.C."/>
            <person name="Sakamoto Y."/>
            <person name="Steenwyk J.L."/>
            <person name="Rokas A."/>
            <person name="Carro J."/>
            <person name="Camarero S."/>
            <person name="Ferreira P."/>
            <person name="Molpeceres G."/>
            <person name="Ruiz-Duenas F.J."/>
            <person name="Serrano A."/>
            <person name="Henrissat B."/>
            <person name="Drula E."/>
            <person name="Hughes K.W."/>
            <person name="Mata J.L."/>
            <person name="Ishikawa N.K."/>
            <person name="Vargas-Isla R."/>
            <person name="Ushijima S."/>
            <person name="Smith C.A."/>
            <person name="Ahrendt S."/>
            <person name="Andreopoulos W."/>
            <person name="He G."/>
            <person name="Labutti K."/>
            <person name="Lipzen A."/>
            <person name="Ng V."/>
            <person name="Sandor L."/>
            <person name="Barry K."/>
            <person name="Martinez A.T."/>
            <person name="Xiao Y."/>
            <person name="Gibbons J.G."/>
            <person name="Terashima K."/>
            <person name="Hibbett D.S."/>
            <person name="Grigoriev I.V."/>
        </authorList>
    </citation>
    <scope>NUCLEOTIDE SEQUENCE</scope>
    <source>
        <strain evidence="4">TFB10827</strain>
    </source>
</reference>
<evidence type="ECO:0000256" key="2">
    <source>
        <dbReference type="PROSITE-ProRule" id="PRU00047"/>
    </source>
</evidence>
<dbReference type="SUPFAM" id="SSF57756">
    <property type="entry name" value="Retrovirus zinc finger-like domains"/>
    <property type="match status" value="1"/>
</dbReference>
<evidence type="ECO:0000313" key="5">
    <source>
        <dbReference type="Proteomes" id="UP001163828"/>
    </source>
</evidence>
<feature type="non-terminal residue" evidence="4">
    <location>
        <position position="65"/>
    </location>
</feature>
<dbReference type="InterPro" id="IPR036875">
    <property type="entry name" value="Znf_CCHC_sf"/>
</dbReference>
<keyword evidence="2" id="KW-0863">Zinc-finger</keyword>
<keyword evidence="5" id="KW-1185">Reference proteome</keyword>
<keyword evidence="1" id="KW-0507">mRNA processing</keyword>
<dbReference type="InterPro" id="IPR001878">
    <property type="entry name" value="Znf_CCHC"/>
</dbReference>
<gene>
    <name evidence="4" type="ORF">F5050DRAFT_1582554</name>
</gene>
<evidence type="ECO:0000259" key="3">
    <source>
        <dbReference type="PROSITE" id="PS50158"/>
    </source>
</evidence>
<feature type="domain" description="CCHC-type" evidence="3">
    <location>
        <begin position="34"/>
        <end position="47"/>
    </location>
</feature>
<evidence type="ECO:0000256" key="1">
    <source>
        <dbReference type="ARBA" id="ARBA00022664"/>
    </source>
</evidence>
<dbReference type="EMBL" id="MU791670">
    <property type="protein sequence ID" value="KAJ3990673.1"/>
    <property type="molecule type" value="Genomic_DNA"/>
</dbReference>
<sequence>MVESVSPASANTLAPNALAVPSFPSRQGSGGIVCDNCKRTGHLKKNCWAKGGGSEGKAPRWYNAP</sequence>
<dbReference type="Gene3D" id="4.10.60.10">
    <property type="entry name" value="Zinc finger, CCHC-type"/>
    <property type="match status" value="1"/>
</dbReference>
<keyword evidence="2" id="KW-0479">Metal-binding</keyword>